<sequence length="525" mass="57094">MAFFPHTQLFLGSTRSIAVSGPHIQILDSKSGLVLSSTINFSGSDKDDVLKSGPVRCTALSPSGKYLATAGDDKILKVWEVEGLRVRSQRELPKRPTGIQFAAGGDIILVADKFGDVFSYPLHPPENIAKPKKDALSSHENVSGGELILGHTSLLTSFVLSRDGKYIISADRDEHIRVSWYPKGFNIEMYCLGHTKFVSAIHIPEFLPSTLISGGGDPSLKVWDWMTGICLGDIPILDVVLPYIRVRPQRNELDEDGERKPNKRRRKKGQKNKAQTSDDEGEGEKIADGTAPDASAPAPEEPFTLAIHKIASLTTNGNNYLIFSAIGATSLFAVDISAGFSAPEIERFDFGKPVIDFTLENDGNIWVCLDAQWGEAANDVMVQRINLASGKFQAVTDESPLLKSLNTTCLIPASASDLKTLDLYLPLASLPKIPDAEHNAMDVELPPPQDEGDVVPGKKIGKKQMGRLKNKQKLLERMQEVGVSTPMSERVKGLEVEGDDEAPGPKKIKAASEDPTADVNMETES</sequence>
<comment type="subcellular location">
    <subcellularLocation>
        <location evidence="1 6">Nucleus</location>
    </subcellularLocation>
</comment>
<dbReference type="Proteomes" id="UP000807025">
    <property type="component" value="Unassembled WGS sequence"/>
</dbReference>
<comment type="caution">
    <text evidence="9">The sequence shown here is derived from an EMBL/GenBank/DDBJ whole genome shotgun (WGS) entry which is preliminary data.</text>
</comment>
<proteinExistence type="inferred from homology"/>
<keyword evidence="4 6" id="KW-0677">Repeat</keyword>
<dbReference type="Pfam" id="PF00400">
    <property type="entry name" value="WD40"/>
    <property type="match status" value="3"/>
</dbReference>
<dbReference type="EMBL" id="MU154532">
    <property type="protein sequence ID" value="KAF9499334.1"/>
    <property type="molecule type" value="Genomic_DNA"/>
</dbReference>
<evidence type="ECO:0000256" key="7">
    <source>
        <dbReference type="PROSITE-ProRule" id="PRU00221"/>
    </source>
</evidence>
<evidence type="ECO:0000256" key="3">
    <source>
        <dbReference type="ARBA" id="ARBA00022694"/>
    </source>
</evidence>
<reference evidence="9" key="1">
    <citation type="submission" date="2020-11" db="EMBL/GenBank/DDBJ databases">
        <authorList>
            <consortium name="DOE Joint Genome Institute"/>
            <person name="Ahrendt S."/>
            <person name="Riley R."/>
            <person name="Andreopoulos W."/>
            <person name="Labutti K."/>
            <person name="Pangilinan J."/>
            <person name="Ruiz-Duenas F.J."/>
            <person name="Barrasa J.M."/>
            <person name="Sanchez-Garcia M."/>
            <person name="Camarero S."/>
            <person name="Miyauchi S."/>
            <person name="Serrano A."/>
            <person name="Linde D."/>
            <person name="Babiker R."/>
            <person name="Drula E."/>
            <person name="Ayuso-Fernandez I."/>
            <person name="Pacheco R."/>
            <person name="Padilla G."/>
            <person name="Ferreira P."/>
            <person name="Barriuso J."/>
            <person name="Kellner H."/>
            <person name="Castanera R."/>
            <person name="Alfaro M."/>
            <person name="Ramirez L."/>
            <person name="Pisabarro A.G."/>
            <person name="Kuo A."/>
            <person name="Tritt A."/>
            <person name="Lipzen A."/>
            <person name="He G."/>
            <person name="Yan M."/>
            <person name="Ng V."/>
            <person name="Cullen D."/>
            <person name="Martin F."/>
            <person name="Rosso M.-N."/>
            <person name="Henrissat B."/>
            <person name="Hibbett D."/>
            <person name="Martinez A.T."/>
            <person name="Grigoriev I.V."/>
        </authorList>
    </citation>
    <scope>NUCLEOTIDE SEQUENCE</scope>
    <source>
        <strain evidence="9">ATCC 90797</strain>
    </source>
</reference>
<feature type="region of interest" description="Disordered" evidence="8">
    <location>
        <begin position="252"/>
        <end position="299"/>
    </location>
</feature>
<comment type="function">
    <text evidence="6">Required for the formation of N(7)-methylguanine at position 46 (m7G46) in tRNA. In the complex, it is required to stabilize and induce conformational changes of the catalytic subunit.</text>
</comment>
<dbReference type="InterPro" id="IPR019775">
    <property type="entry name" value="WD40_repeat_CS"/>
</dbReference>
<dbReference type="GO" id="GO:0043527">
    <property type="term" value="C:tRNA methyltransferase complex"/>
    <property type="evidence" value="ECO:0007669"/>
    <property type="project" value="TreeGrafter"/>
</dbReference>
<comment type="pathway">
    <text evidence="6">tRNA modification; N(7)-methylguanine-tRNA biosynthesis.</text>
</comment>
<dbReference type="PROSITE" id="PS50082">
    <property type="entry name" value="WD_REPEATS_2"/>
    <property type="match status" value="2"/>
</dbReference>
<evidence type="ECO:0000256" key="2">
    <source>
        <dbReference type="ARBA" id="ARBA00022574"/>
    </source>
</evidence>
<comment type="similarity">
    <text evidence="6">Belongs to the WD repeat TRM82 family.</text>
</comment>
<dbReference type="GO" id="GO:0005634">
    <property type="term" value="C:nucleus"/>
    <property type="evidence" value="ECO:0007669"/>
    <property type="project" value="UniProtKB-SubCell"/>
</dbReference>
<dbReference type="InterPro" id="IPR001680">
    <property type="entry name" value="WD40_rpt"/>
</dbReference>
<evidence type="ECO:0000256" key="6">
    <source>
        <dbReference type="HAMAP-Rule" id="MF_03056"/>
    </source>
</evidence>
<dbReference type="InterPro" id="IPR028884">
    <property type="entry name" value="Trm82"/>
</dbReference>
<keyword evidence="2 6" id="KW-0853">WD repeat</keyword>
<evidence type="ECO:0000256" key="4">
    <source>
        <dbReference type="ARBA" id="ARBA00022737"/>
    </source>
</evidence>
<feature type="compositionally biased region" description="Basic residues" evidence="8">
    <location>
        <begin position="261"/>
        <end position="271"/>
    </location>
</feature>
<dbReference type="InterPro" id="IPR036322">
    <property type="entry name" value="WD40_repeat_dom_sf"/>
</dbReference>
<dbReference type="InterPro" id="IPR015943">
    <property type="entry name" value="WD40/YVTN_repeat-like_dom_sf"/>
</dbReference>
<evidence type="ECO:0000313" key="10">
    <source>
        <dbReference type="Proteomes" id="UP000807025"/>
    </source>
</evidence>
<dbReference type="PROSITE" id="PS00678">
    <property type="entry name" value="WD_REPEATS_1"/>
    <property type="match status" value="1"/>
</dbReference>
<accession>A0A9P6A7V7</accession>
<dbReference type="GO" id="GO:0005829">
    <property type="term" value="C:cytosol"/>
    <property type="evidence" value="ECO:0007669"/>
    <property type="project" value="TreeGrafter"/>
</dbReference>
<evidence type="ECO:0000256" key="1">
    <source>
        <dbReference type="ARBA" id="ARBA00004123"/>
    </source>
</evidence>
<keyword evidence="10" id="KW-1185">Reference proteome</keyword>
<keyword evidence="5 6" id="KW-0539">Nucleus</keyword>
<feature type="repeat" description="WD" evidence="7">
    <location>
        <begin position="55"/>
        <end position="82"/>
    </location>
</feature>
<evidence type="ECO:0000256" key="5">
    <source>
        <dbReference type="ARBA" id="ARBA00023242"/>
    </source>
</evidence>
<feature type="region of interest" description="Disordered" evidence="8">
    <location>
        <begin position="479"/>
        <end position="525"/>
    </location>
</feature>
<dbReference type="HAMAP" id="MF_03056">
    <property type="entry name" value="TRM82"/>
    <property type="match status" value="1"/>
</dbReference>
<dbReference type="PANTHER" id="PTHR16288">
    <property type="entry name" value="WD40 REPEAT PROTEIN 4"/>
    <property type="match status" value="1"/>
</dbReference>
<name>A0A9P6A7V7_PLEER</name>
<organism evidence="9 10">
    <name type="scientific">Pleurotus eryngii</name>
    <name type="common">Boletus of the steppes</name>
    <dbReference type="NCBI Taxonomy" id="5323"/>
    <lineage>
        <taxon>Eukaryota</taxon>
        <taxon>Fungi</taxon>
        <taxon>Dikarya</taxon>
        <taxon>Basidiomycota</taxon>
        <taxon>Agaricomycotina</taxon>
        <taxon>Agaricomycetes</taxon>
        <taxon>Agaricomycetidae</taxon>
        <taxon>Agaricales</taxon>
        <taxon>Pleurotineae</taxon>
        <taxon>Pleurotaceae</taxon>
        <taxon>Pleurotus</taxon>
    </lineage>
</organism>
<protein>
    <submittedName>
        <fullName evidence="9">WD40 repeat-like protein</fullName>
    </submittedName>
</protein>
<dbReference type="AlphaFoldDB" id="A0A9P6A7V7"/>
<keyword evidence="3 6" id="KW-0819">tRNA processing</keyword>
<dbReference type="SUPFAM" id="SSF50978">
    <property type="entry name" value="WD40 repeat-like"/>
    <property type="match status" value="1"/>
</dbReference>
<dbReference type="OrthoDB" id="339900at2759"/>
<dbReference type="SMART" id="SM00320">
    <property type="entry name" value="WD40"/>
    <property type="match status" value="3"/>
</dbReference>
<evidence type="ECO:0000256" key="8">
    <source>
        <dbReference type="SAM" id="MobiDB-lite"/>
    </source>
</evidence>
<gene>
    <name evidence="9" type="ORF">BDN71DRAFT_1441930</name>
</gene>
<dbReference type="PANTHER" id="PTHR16288:SF0">
    <property type="entry name" value="TRNA (GUANINE-N(7)-)-METHYLTRANSFERASE NON-CATALYTIC SUBUNIT WDR4"/>
    <property type="match status" value="1"/>
</dbReference>
<feature type="repeat" description="WD" evidence="7">
    <location>
        <begin position="191"/>
        <end position="224"/>
    </location>
</feature>
<evidence type="ECO:0000313" key="9">
    <source>
        <dbReference type="EMBL" id="KAF9499334.1"/>
    </source>
</evidence>
<dbReference type="Gene3D" id="2.130.10.10">
    <property type="entry name" value="YVTN repeat-like/Quinoprotein amine dehydrogenase"/>
    <property type="match status" value="1"/>
</dbReference>
<dbReference type="GO" id="GO:0106004">
    <property type="term" value="P:tRNA (guanine-N7)-methylation"/>
    <property type="evidence" value="ECO:0007669"/>
    <property type="project" value="UniProtKB-UniRule"/>
</dbReference>